<evidence type="ECO:0000313" key="2">
    <source>
        <dbReference type="EMBL" id="CUS56503.1"/>
    </source>
</evidence>
<dbReference type="InterPro" id="IPR001279">
    <property type="entry name" value="Metallo-B-lactamas"/>
</dbReference>
<accession>A0A160TZ67</accession>
<dbReference type="EC" id="3.7.1.2" evidence="2"/>
<reference evidence="2" key="1">
    <citation type="submission" date="2015-10" db="EMBL/GenBank/DDBJ databases">
        <authorList>
            <person name="Gilbert D.G."/>
        </authorList>
    </citation>
    <scope>NUCLEOTIDE SEQUENCE</scope>
</reference>
<dbReference type="Pfam" id="PF00753">
    <property type="entry name" value="Lactamase_B"/>
    <property type="match status" value="1"/>
</dbReference>
<dbReference type="PANTHER" id="PTHR42951:SF4">
    <property type="entry name" value="ACYL-COENZYME A THIOESTERASE MBLAC2"/>
    <property type="match status" value="1"/>
</dbReference>
<dbReference type="CDD" id="cd16282">
    <property type="entry name" value="metallo-hydrolase-like_MBL-fold"/>
    <property type="match status" value="1"/>
</dbReference>
<evidence type="ECO:0000259" key="1">
    <source>
        <dbReference type="SMART" id="SM00849"/>
    </source>
</evidence>
<dbReference type="Gene3D" id="3.60.15.10">
    <property type="entry name" value="Ribonuclease Z/Hydroxyacylglutathione hydrolase-like"/>
    <property type="match status" value="1"/>
</dbReference>
<protein>
    <submittedName>
        <fullName evidence="2">Fumarylacetoacetase</fullName>
        <ecNumber evidence="2">3.7.1.2</ecNumber>
    </submittedName>
</protein>
<keyword evidence="2" id="KW-0378">Hydrolase</keyword>
<gene>
    <name evidence="2" type="ORF">MGWOODY_Hyp2398</name>
</gene>
<organism evidence="2">
    <name type="scientific">hydrothermal vent metagenome</name>
    <dbReference type="NCBI Taxonomy" id="652676"/>
    <lineage>
        <taxon>unclassified sequences</taxon>
        <taxon>metagenomes</taxon>
        <taxon>ecological metagenomes</taxon>
    </lineage>
</organism>
<dbReference type="AlphaFoldDB" id="A0A160TZ67"/>
<dbReference type="SUPFAM" id="SSF56281">
    <property type="entry name" value="Metallo-hydrolase/oxidoreductase"/>
    <property type="match status" value="1"/>
</dbReference>
<feature type="domain" description="Metallo-beta-lactamase" evidence="1">
    <location>
        <begin position="30"/>
        <end position="230"/>
    </location>
</feature>
<dbReference type="SMART" id="SM00849">
    <property type="entry name" value="Lactamase_B"/>
    <property type="match status" value="1"/>
</dbReference>
<dbReference type="InterPro" id="IPR036866">
    <property type="entry name" value="RibonucZ/Hydroxyglut_hydro"/>
</dbReference>
<proteinExistence type="predicted"/>
<name>A0A160TZ67_9ZZZZ</name>
<dbReference type="InterPro" id="IPR050855">
    <property type="entry name" value="NDM-1-like"/>
</dbReference>
<dbReference type="GO" id="GO:0004334">
    <property type="term" value="F:fumarylacetoacetase activity"/>
    <property type="evidence" value="ECO:0007669"/>
    <property type="project" value="UniProtKB-EC"/>
</dbReference>
<dbReference type="PANTHER" id="PTHR42951">
    <property type="entry name" value="METALLO-BETA-LACTAMASE DOMAIN-CONTAINING"/>
    <property type="match status" value="1"/>
</dbReference>
<dbReference type="EMBL" id="CZQD01000028">
    <property type="protein sequence ID" value="CUS56503.1"/>
    <property type="molecule type" value="Genomic_DNA"/>
</dbReference>
<sequence>MAERWTYTHGLKDLGNGLYAWLQPDGGWGWSNAGLIRDGDQSLLVDTLFDMPLTRTMLGAMQDATGLAAEDIGVIVNTHANGDHCHGNGCCPQAEIITSEASAREMIEVPPAMLAQFKKLGGQLGPAGSYFADIFAPFDFDSVEERAPTQTFTGQMDMKVGDKAIELIEVGPAHTAGDVLVHVPDDKTVFTGDILFIEGTPLMWAGPVSNWIGACNRICEMDVDVIVPGHGPVTDKAGVRRVAEYLKFVDTEARKRFEAGLSARDAALDIALGDYSSWGDAERIAVNVDTLYREYRGDGVVTPVIELFGLMAEVQETQRA</sequence>